<feature type="region of interest" description="Disordered" evidence="13">
    <location>
        <begin position="249"/>
        <end position="282"/>
    </location>
</feature>
<evidence type="ECO:0000256" key="9">
    <source>
        <dbReference type="ARBA" id="ARBA00023315"/>
    </source>
</evidence>
<evidence type="ECO:0000313" key="15">
    <source>
        <dbReference type="EMBL" id="KAK4507632.1"/>
    </source>
</evidence>
<evidence type="ECO:0000256" key="4">
    <source>
        <dbReference type="ARBA" id="ARBA00012950"/>
    </source>
</evidence>
<dbReference type="PANTHER" id="PTHR20531">
    <property type="entry name" value="N-ALPHA-ACETYLTRANSFERASE 40"/>
    <property type="match status" value="1"/>
</dbReference>
<proteinExistence type="inferred from homology"/>
<dbReference type="EC" id="2.3.1.257" evidence="4"/>
<feature type="domain" description="N-acetyltransferase" evidence="14">
    <location>
        <begin position="78"/>
        <end position="250"/>
    </location>
</feature>
<reference evidence="15 16" key="1">
    <citation type="journal article" date="2023" name="G3 (Bethesda)">
        <title>A chromosome-level genome assembly of Zasmidium syzygii isolated from banana leaves.</title>
        <authorList>
            <person name="van Westerhoven A.C."/>
            <person name="Mehrabi R."/>
            <person name="Talebi R."/>
            <person name="Steentjes M.B.F."/>
            <person name="Corcolon B."/>
            <person name="Chong P.A."/>
            <person name="Kema G.H.J."/>
            <person name="Seidl M.F."/>
        </authorList>
    </citation>
    <scope>NUCLEOTIDE SEQUENCE [LARGE SCALE GENOMIC DNA]</scope>
    <source>
        <strain evidence="15 16">P124</strain>
    </source>
</reference>
<feature type="coiled-coil region" evidence="12">
    <location>
        <begin position="417"/>
        <end position="482"/>
    </location>
</feature>
<dbReference type="InterPro" id="IPR016181">
    <property type="entry name" value="Acyl_CoA_acyltransferase"/>
</dbReference>
<comment type="catalytic activity">
    <reaction evidence="11">
        <text>N-terminal L-seryl-[histone H4] + acetyl-CoA = N-terminal N(alpha)-acetyl-L-seryl-[histone H4] + CoA + H(+)</text>
        <dbReference type="Rhea" id="RHEA:50596"/>
        <dbReference type="Rhea" id="RHEA-COMP:12740"/>
        <dbReference type="Rhea" id="RHEA-COMP:12743"/>
        <dbReference type="ChEBI" id="CHEBI:15378"/>
        <dbReference type="ChEBI" id="CHEBI:57287"/>
        <dbReference type="ChEBI" id="CHEBI:57288"/>
        <dbReference type="ChEBI" id="CHEBI:64738"/>
        <dbReference type="ChEBI" id="CHEBI:83690"/>
        <dbReference type="EC" id="2.3.1.257"/>
    </reaction>
</comment>
<dbReference type="SUPFAM" id="SSF55729">
    <property type="entry name" value="Acyl-CoA N-acyltransferases (Nat)"/>
    <property type="match status" value="1"/>
</dbReference>
<keyword evidence="7" id="KW-0808">Transferase</keyword>
<evidence type="ECO:0000256" key="6">
    <source>
        <dbReference type="ARBA" id="ARBA00022490"/>
    </source>
</evidence>
<evidence type="ECO:0000256" key="12">
    <source>
        <dbReference type="SAM" id="Coils"/>
    </source>
</evidence>
<evidence type="ECO:0000256" key="1">
    <source>
        <dbReference type="ARBA" id="ARBA00004123"/>
    </source>
</evidence>
<evidence type="ECO:0000256" key="8">
    <source>
        <dbReference type="ARBA" id="ARBA00023242"/>
    </source>
</evidence>
<keyword evidence="9" id="KW-0012">Acyltransferase</keyword>
<comment type="similarity">
    <text evidence="3">Belongs to the acetyltransferase family. NAA40 subfamily.</text>
</comment>
<gene>
    <name evidence="15" type="ORF">PRZ48_001367</name>
</gene>
<dbReference type="CDD" id="cd04301">
    <property type="entry name" value="NAT_SF"/>
    <property type="match status" value="1"/>
</dbReference>
<organism evidence="15 16">
    <name type="scientific">Zasmidium cellare</name>
    <name type="common">Wine cellar mold</name>
    <name type="synonym">Racodium cellare</name>
    <dbReference type="NCBI Taxonomy" id="395010"/>
    <lineage>
        <taxon>Eukaryota</taxon>
        <taxon>Fungi</taxon>
        <taxon>Dikarya</taxon>
        <taxon>Ascomycota</taxon>
        <taxon>Pezizomycotina</taxon>
        <taxon>Dothideomycetes</taxon>
        <taxon>Dothideomycetidae</taxon>
        <taxon>Mycosphaerellales</taxon>
        <taxon>Mycosphaerellaceae</taxon>
        <taxon>Zasmidium</taxon>
    </lineage>
</organism>
<evidence type="ECO:0000256" key="7">
    <source>
        <dbReference type="ARBA" id="ARBA00022679"/>
    </source>
</evidence>
<feature type="region of interest" description="Disordered" evidence="13">
    <location>
        <begin position="1"/>
        <end position="38"/>
    </location>
</feature>
<evidence type="ECO:0000259" key="14">
    <source>
        <dbReference type="PROSITE" id="PS51186"/>
    </source>
</evidence>
<evidence type="ECO:0000256" key="2">
    <source>
        <dbReference type="ARBA" id="ARBA00004496"/>
    </source>
</evidence>
<dbReference type="EMBL" id="JAXOVC010000001">
    <property type="protein sequence ID" value="KAK4507632.1"/>
    <property type="molecule type" value="Genomic_DNA"/>
</dbReference>
<comment type="catalytic activity">
    <reaction evidence="10">
        <text>N-terminal L-seryl-[histone H2A] + acetyl-CoA = N-terminal N(alpha)-acetyl-L-seryl-[histone H2A] + CoA + H(+)</text>
        <dbReference type="Rhea" id="RHEA:50600"/>
        <dbReference type="Rhea" id="RHEA-COMP:12742"/>
        <dbReference type="Rhea" id="RHEA-COMP:12744"/>
        <dbReference type="ChEBI" id="CHEBI:15378"/>
        <dbReference type="ChEBI" id="CHEBI:57287"/>
        <dbReference type="ChEBI" id="CHEBI:57288"/>
        <dbReference type="ChEBI" id="CHEBI:64738"/>
        <dbReference type="ChEBI" id="CHEBI:83690"/>
        <dbReference type="EC" id="2.3.1.257"/>
    </reaction>
</comment>
<comment type="caution">
    <text evidence="15">The sequence shown here is derived from an EMBL/GenBank/DDBJ whole genome shotgun (WGS) entry which is preliminary data.</text>
</comment>
<feature type="compositionally biased region" description="Basic and acidic residues" evidence="13">
    <location>
        <begin position="270"/>
        <end position="279"/>
    </location>
</feature>
<evidence type="ECO:0000256" key="13">
    <source>
        <dbReference type="SAM" id="MobiDB-lite"/>
    </source>
</evidence>
<keyword evidence="6" id="KW-0963">Cytoplasm</keyword>
<keyword evidence="12" id="KW-0175">Coiled coil</keyword>
<evidence type="ECO:0000256" key="10">
    <source>
        <dbReference type="ARBA" id="ARBA00047821"/>
    </source>
</evidence>
<protein>
    <recommendedName>
        <fullName evidence="5">N-alpha-acetyltransferase 40</fullName>
        <ecNumber evidence="4">2.3.1.257</ecNumber>
    </recommendedName>
</protein>
<evidence type="ECO:0000256" key="5">
    <source>
        <dbReference type="ARBA" id="ARBA00015043"/>
    </source>
</evidence>
<keyword evidence="8" id="KW-0539">Nucleus</keyword>
<name>A0ABR0F1A2_ZASCE</name>
<dbReference type="PANTHER" id="PTHR20531:SF1">
    <property type="entry name" value="N-ALPHA-ACETYLTRANSFERASE 40"/>
    <property type="match status" value="1"/>
</dbReference>
<evidence type="ECO:0000313" key="16">
    <source>
        <dbReference type="Proteomes" id="UP001305779"/>
    </source>
</evidence>
<dbReference type="InterPro" id="IPR000182">
    <property type="entry name" value="GNAT_dom"/>
</dbReference>
<evidence type="ECO:0000256" key="3">
    <source>
        <dbReference type="ARBA" id="ARBA00008870"/>
    </source>
</evidence>
<comment type="subcellular location">
    <subcellularLocation>
        <location evidence="2">Cytoplasm</location>
    </subcellularLocation>
    <subcellularLocation>
        <location evidence="1">Nucleus</location>
    </subcellularLocation>
</comment>
<dbReference type="PROSITE" id="PS51186">
    <property type="entry name" value="GNAT"/>
    <property type="match status" value="1"/>
</dbReference>
<accession>A0ABR0F1A2</accession>
<dbReference type="Proteomes" id="UP001305779">
    <property type="component" value="Unassembled WGS sequence"/>
</dbReference>
<keyword evidence="16" id="KW-1185">Reference proteome</keyword>
<sequence>MAKRKSEAVSGDLESEGISTTTTSSPKSAKRSRKAGLAPRSDVIDEVNALSRSEFENRYLDSFSLDFTERFRRSHCYLNFANDISDNDFDDCLNLIETTSRKDYEGSSWGWHPKRKRREMKEKEMRYVVAQNEAYADEDGGMPDQFEGFLSFMFTHDSTPSVPVLYIYEIHLTEQARGKGLGLHLLNLAESLARKVGVKKVMLTCFLSNTNALNFYKRHGFRKDACSPGDRRTRNKVVKVDYMIMSKDVDAPQPTDGDSAVQVNEEDPMDDLRSDRTDEVPSLDDCPSVMRAWIDGLKQQELLNLGLVEAEKARHLLSSDRDEEAAKHRDILSALFQCLKTRYEAARDLDEVLREQMYHLKSHILDVDRMAETLAASVQDVKSKLPPSPSQLNEENFDWDKATEQVYSAFYTLLRKAEEVDNRLDDIVEREQEAERREDDLDGREEELDSWENDIHEREKALADREERLMRSKRRLKRLKGSGSRDTEEQYQYQYQYQEQYHEDADEWEGEQVRALPWRQEAPPENKVDLWLHQTSPSDEINVDPGGGTDS</sequence>
<dbReference type="InterPro" id="IPR039949">
    <property type="entry name" value="NAA40"/>
</dbReference>
<evidence type="ECO:0000256" key="11">
    <source>
        <dbReference type="ARBA" id="ARBA00049524"/>
    </source>
</evidence>
<dbReference type="Gene3D" id="3.40.630.30">
    <property type="match status" value="1"/>
</dbReference>
<dbReference type="Pfam" id="PF00583">
    <property type="entry name" value="Acetyltransf_1"/>
    <property type="match status" value="1"/>
</dbReference>